<dbReference type="InterPro" id="IPR050221">
    <property type="entry name" value="26S_Proteasome_ATPase"/>
</dbReference>
<dbReference type="PANTHER" id="PTHR23073">
    <property type="entry name" value="26S PROTEASOME REGULATORY SUBUNIT"/>
    <property type="match status" value="1"/>
</dbReference>
<feature type="domain" description="AAA+ ATPase" evidence="5">
    <location>
        <begin position="517"/>
        <end position="649"/>
    </location>
</feature>
<dbReference type="GO" id="GO:0016887">
    <property type="term" value="F:ATP hydrolysis activity"/>
    <property type="evidence" value="ECO:0007669"/>
    <property type="project" value="InterPro"/>
</dbReference>
<dbReference type="InterPro" id="IPR003959">
    <property type="entry name" value="ATPase_AAA_core"/>
</dbReference>
<evidence type="ECO:0000313" key="7">
    <source>
        <dbReference type="Proteomes" id="UP000632125"/>
    </source>
</evidence>
<dbReference type="AlphaFoldDB" id="A0A927CKK2"/>
<dbReference type="Pfam" id="PF22977">
    <property type="entry name" value="WHD"/>
    <property type="match status" value="1"/>
</dbReference>
<evidence type="ECO:0000313" key="6">
    <source>
        <dbReference type="EMBL" id="MBD2867596.1"/>
    </source>
</evidence>
<dbReference type="CDD" id="cd19481">
    <property type="entry name" value="RecA-like_protease"/>
    <property type="match status" value="1"/>
</dbReference>
<dbReference type="SMART" id="SM00382">
    <property type="entry name" value="AAA"/>
    <property type="match status" value="2"/>
</dbReference>
<comment type="similarity">
    <text evidence="1">Belongs to the AAA ATPase family.</text>
</comment>
<dbReference type="Gene3D" id="3.40.50.300">
    <property type="entry name" value="P-loop containing nucleotide triphosphate hydrolases"/>
    <property type="match status" value="2"/>
</dbReference>
<dbReference type="GO" id="GO:0005524">
    <property type="term" value="F:ATP binding"/>
    <property type="evidence" value="ECO:0007669"/>
    <property type="project" value="UniProtKB-KW"/>
</dbReference>
<evidence type="ECO:0000256" key="3">
    <source>
        <dbReference type="ARBA" id="ARBA00022840"/>
    </source>
</evidence>
<dbReference type="EMBL" id="JACXIY010000003">
    <property type="protein sequence ID" value="MBD2867596.1"/>
    <property type="molecule type" value="Genomic_DNA"/>
</dbReference>
<evidence type="ECO:0000259" key="5">
    <source>
        <dbReference type="SMART" id="SM00382"/>
    </source>
</evidence>
<dbReference type="Pfam" id="PF00004">
    <property type="entry name" value="AAA"/>
    <property type="match status" value="1"/>
</dbReference>
<keyword evidence="2" id="KW-0547">Nucleotide-binding</keyword>
<sequence>MRKYETGLEHLLDGLALAERGVRLLLAEFESREIDGQTPPSMRGLVVNAADIERSLQEPDGRGEADALALYRQERLEAEAAIERAVNASLSEGIYLPFAYLSWSLQLTAWEKRCVLLCLAAELDPRFEGWFGYLNDDVTLRTPTVWMALRLLGDPGEDDGAARRLLAGQSKLARFAFRVDKAAASYERSSLKQPLRLDPRIVSFLLDTEPLDARLTGLAASYGAAAPAPALLFDEQLQERLRQAAQAERSRPAKNGGHPASKPLPFVHLSGPAGAGKKLHARHLAEGAGQPLLLVEADKLARDAEQLAEQLRRIEREAVMTGAILGFDEGAGEAALQDDWAARLAAIRAAVGRYAVAHRYPMALWLARQERRASQLPLPPGAAPIHQPLAVPDASTRLRLWRRYAGERTGDGMLRLLADKYAFTAGQIAGMCLHAERLADWSGRAEPSADDYAAASRAQVQHRLNELAVKQTLVRRWPDLVLPDEPLELLKDACSRHKHNETVLHRWGFGRKLPYGRGLSMLFAGPPGTGKTMAAEVVAGELGLELYRIDLSRVVSKYIGETEKNLRELFAEAENSGAVLFFDEGDSLFGKRTEIKDSNDRFANMEAAYLLQRIETFDGVSILATNLLQNMDEAFLRRMQVVVKFPFPDAAQRELIFRSLLPKEAPLDEDLDLAFLAARIDASGGHIKNIVLSAAYMAASEQAAIGMRHMIRAARQELHKMGKIVVKEAFEPYV</sequence>
<proteinExistence type="inferred from homology"/>
<comment type="caution">
    <text evidence="6">The sequence shown here is derived from an EMBL/GenBank/DDBJ whole genome shotgun (WGS) entry which is preliminary data.</text>
</comment>
<dbReference type="Gene3D" id="1.10.8.60">
    <property type="match status" value="1"/>
</dbReference>
<keyword evidence="7" id="KW-1185">Reference proteome</keyword>
<gene>
    <name evidence="6" type="ORF">IDH41_03330</name>
</gene>
<feature type="region of interest" description="Disordered" evidence="4">
    <location>
        <begin position="242"/>
        <end position="263"/>
    </location>
</feature>
<keyword evidence="3 6" id="KW-0067">ATP-binding</keyword>
<dbReference type="Proteomes" id="UP000632125">
    <property type="component" value="Unassembled WGS sequence"/>
</dbReference>
<accession>A0A927CKK2</accession>
<evidence type="ECO:0000256" key="1">
    <source>
        <dbReference type="ARBA" id="ARBA00006914"/>
    </source>
</evidence>
<evidence type="ECO:0000256" key="4">
    <source>
        <dbReference type="SAM" id="MobiDB-lite"/>
    </source>
</evidence>
<organism evidence="6 7">
    <name type="scientific">Paenibacillus arenilitoris</name>
    <dbReference type="NCBI Taxonomy" id="2772299"/>
    <lineage>
        <taxon>Bacteria</taxon>
        <taxon>Bacillati</taxon>
        <taxon>Bacillota</taxon>
        <taxon>Bacilli</taxon>
        <taxon>Bacillales</taxon>
        <taxon>Paenibacillaceae</taxon>
        <taxon>Paenibacillus</taxon>
    </lineage>
</organism>
<dbReference type="RefSeq" id="WP_190858277.1">
    <property type="nucleotide sequence ID" value="NZ_JACXIY010000003.1"/>
</dbReference>
<evidence type="ECO:0000256" key="2">
    <source>
        <dbReference type="ARBA" id="ARBA00022741"/>
    </source>
</evidence>
<dbReference type="InterPro" id="IPR003593">
    <property type="entry name" value="AAA+_ATPase"/>
</dbReference>
<dbReference type="SUPFAM" id="SSF52540">
    <property type="entry name" value="P-loop containing nucleoside triphosphate hydrolases"/>
    <property type="match status" value="2"/>
</dbReference>
<reference evidence="6" key="1">
    <citation type="submission" date="2020-09" db="EMBL/GenBank/DDBJ databases">
        <title>A novel bacterium of genus Paenibacillus, isolated from South China Sea.</title>
        <authorList>
            <person name="Huang H."/>
            <person name="Mo K."/>
            <person name="Hu Y."/>
        </authorList>
    </citation>
    <scope>NUCLEOTIDE SEQUENCE</scope>
    <source>
        <strain evidence="6">IB182493</strain>
    </source>
</reference>
<name>A0A927CKK2_9BACL</name>
<protein>
    <submittedName>
        <fullName evidence="6">ATP-binding protein</fullName>
    </submittedName>
</protein>
<dbReference type="InterPro" id="IPR027417">
    <property type="entry name" value="P-loop_NTPase"/>
</dbReference>
<dbReference type="InterPro" id="IPR054472">
    <property type="entry name" value="WHD"/>
</dbReference>
<feature type="domain" description="AAA+ ATPase" evidence="5">
    <location>
        <begin position="263"/>
        <end position="378"/>
    </location>
</feature>